<evidence type="ECO:0000256" key="2">
    <source>
        <dbReference type="SAM" id="Phobius"/>
    </source>
</evidence>
<dbReference type="Proteomes" id="UP000187344">
    <property type="component" value="Unassembled WGS sequence"/>
</dbReference>
<name>A0A1R0F7Z8_9HYPH</name>
<feature type="transmembrane region" description="Helical" evidence="2">
    <location>
        <begin position="167"/>
        <end position="190"/>
    </location>
</feature>
<keyword evidence="4" id="KW-1185">Reference proteome</keyword>
<feature type="transmembrane region" description="Helical" evidence="2">
    <location>
        <begin position="88"/>
        <end position="107"/>
    </location>
</feature>
<keyword evidence="2" id="KW-0472">Membrane</keyword>
<dbReference type="PANTHER" id="PTHR43057">
    <property type="entry name" value="ARSENITE EFFLUX TRANSPORTER"/>
    <property type="match status" value="1"/>
</dbReference>
<dbReference type="InterPro" id="IPR004706">
    <property type="entry name" value="Arsenical-R_Acr3"/>
</dbReference>
<protein>
    <submittedName>
        <fullName evidence="3">Arsenite efflux pump ArsB, ACR3 family</fullName>
    </submittedName>
</protein>
<comment type="caution">
    <text evidence="3">The sequence shown here is derived from an EMBL/GenBank/DDBJ whole genome shotgun (WGS) entry which is preliminary data.</text>
</comment>
<evidence type="ECO:0000313" key="4">
    <source>
        <dbReference type="Proteomes" id="UP000187344"/>
    </source>
</evidence>
<feature type="transmembrane region" description="Helical" evidence="2">
    <location>
        <begin position="235"/>
        <end position="257"/>
    </location>
</feature>
<accession>A0A1R0F7Z8</accession>
<feature type="transmembrane region" description="Helical" evidence="2">
    <location>
        <begin position="297"/>
        <end position="320"/>
    </location>
</feature>
<dbReference type="GO" id="GO:0005886">
    <property type="term" value="C:plasma membrane"/>
    <property type="evidence" value="ECO:0007669"/>
    <property type="project" value="TreeGrafter"/>
</dbReference>
<dbReference type="GO" id="GO:0015105">
    <property type="term" value="F:arsenite transmembrane transporter activity"/>
    <property type="evidence" value="ECO:0007669"/>
    <property type="project" value="TreeGrafter"/>
</dbReference>
<keyword evidence="1" id="KW-0813">Transport</keyword>
<feature type="transmembrane region" description="Helical" evidence="2">
    <location>
        <begin position="12"/>
        <end position="36"/>
    </location>
</feature>
<evidence type="ECO:0000256" key="1">
    <source>
        <dbReference type="ARBA" id="ARBA00022448"/>
    </source>
</evidence>
<evidence type="ECO:0000313" key="3">
    <source>
        <dbReference type="EMBL" id="OLY43042.1"/>
    </source>
</evidence>
<keyword evidence="2" id="KW-1133">Transmembrane helix</keyword>
<dbReference type="InterPro" id="IPR038770">
    <property type="entry name" value="Na+/solute_symporter_sf"/>
</dbReference>
<sequence length="338" mass="37102">MIKSFRNGRFIVGLLIGNFVFIPILVLVLVWLGLSFLNSLLDMPPLSKLTSANGPYLYFTAFGAMLLCAPCVDYVVSFCRSGKGDIAALTAALPVLLIFQFCLFGFLSVSPFAGTKLPGLGHQNLSILLRSVFEVLVIPICLAWFLQRFSSRNRMISVSNSFMKNSAVIVTSLTLVILATYAFSEIFSIFGGDCHELTTEMPSHNVVGELTNGESLTTHADGFDGRCENHKLFGALFYGIVFYGIYGCLAPFIGFLAAKLLRLHEKQAIAVSFSVSTRNSLVLLPLLLFITPASAQTLVALVILTQTCVELVAEVFYVRLIPLFAKKHFRHQESGCEQ</sequence>
<keyword evidence="2" id="KW-0812">Transmembrane</keyword>
<dbReference type="GO" id="GO:0015104">
    <property type="term" value="F:antimonite transmembrane transporter activity"/>
    <property type="evidence" value="ECO:0007669"/>
    <property type="project" value="TreeGrafter"/>
</dbReference>
<proteinExistence type="predicted"/>
<dbReference type="PANTHER" id="PTHR43057:SF1">
    <property type="entry name" value="ARSENICAL-RESISTANCE PROTEIN 3"/>
    <property type="match status" value="1"/>
</dbReference>
<reference evidence="3 4" key="1">
    <citation type="submission" date="2016-12" db="EMBL/GenBank/DDBJ databases">
        <title>Comparative genomics of Bartonella apis.</title>
        <authorList>
            <person name="Engel P."/>
        </authorList>
    </citation>
    <scope>NUCLEOTIDE SEQUENCE [LARGE SCALE GENOMIC DNA]</scope>
    <source>
        <strain evidence="3 4">PEB0149</strain>
    </source>
</reference>
<feature type="transmembrane region" description="Helical" evidence="2">
    <location>
        <begin position="269"/>
        <end position="291"/>
    </location>
</feature>
<gene>
    <name evidence="3" type="ORF">PEB0149_004630</name>
</gene>
<dbReference type="EMBL" id="LXYT01000002">
    <property type="protein sequence ID" value="OLY43042.1"/>
    <property type="molecule type" value="Genomic_DNA"/>
</dbReference>
<feature type="transmembrane region" description="Helical" evidence="2">
    <location>
        <begin position="56"/>
        <end position="76"/>
    </location>
</feature>
<organism evidence="3 4">
    <name type="scientific">Bartonella apis</name>
    <dbReference type="NCBI Taxonomy" id="1686310"/>
    <lineage>
        <taxon>Bacteria</taxon>
        <taxon>Pseudomonadati</taxon>
        <taxon>Pseudomonadota</taxon>
        <taxon>Alphaproteobacteria</taxon>
        <taxon>Hyphomicrobiales</taxon>
        <taxon>Bartonellaceae</taxon>
        <taxon>Bartonella</taxon>
    </lineage>
</organism>
<dbReference type="AlphaFoldDB" id="A0A1R0F7Z8"/>
<dbReference type="Gene3D" id="1.20.1530.20">
    <property type="match status" value="1"/>
</dbReference>
<feature type="transmembrane region" description="Helical" evidence="2">
    <location>
        <begin position="127"/>
        <end position="146"/>
    </location>
</feature>
<dbReference type="GO" id="GO:0015297">
    <property type="term" value="F:antiporter activity"/>
    <property type="evidence" value="ECO:0007669"/>
    <property type="project" value="InterPro"/>
</dbReference>